<feature type="transmembrane region" description="Helical" evidence="16">
    <location>
        <begin position="335"/>
        <end position="358"/>
    </location>
</feature>
<feature type="region of interest" description="Disordered" evidence="15">
    <location>
        <begin position="429"/>
        <end position="455"/>
    </location>
</feature>
<evidence type="ECO:0000313" key="20">
    <source>
        <dbReference type="Proteomes" id="UP000019487"/>
    </source>
</evidence>
<feature type="compositionally biased region" description="Polar residues" evidence="15">
    <location>
        <begin position="367"/>
        <end position="377"/>
    </location>
</feature>
<organism evidence="19 20">
    <name type="scientific">Sclerotinia borealis (strain F-4128)</name>
    <dbReference type="NCBI Taxonomy" id="1432307"/>
    <lineage>
        <taxon>Eukaryota</taxon>
        <taxon>Fungi</taxon>
        <taxon>Dikarya</taxon>
        <taxon>Ascomycota</taxon>
        <taxon>Pezizomycotina</taxon>
        <taxon>Leotiomycetes</taxon>
        <taxon>Helotiales</taxon>
        <taxon>Sclerotiniaceae</taxon>
        <taxon>Sclerotinia</taxon>
    </lineage>
</organism>
<keyword evidence="8 17" id="KW-0732">Signal</keyword>
<comment type="similarity">
    <text evidence="4">Belongs to the RBT5 family.</text>
</comment>
<evidence type="ECO:0000259" key="18">
    <source>
        <dbReference type="PROSITE" id="PS52012"/>
    </source>
</evidence>
<evidence type="ECO:0000256" key="15">
    <source>
        <dbReference type="SAM" id="MobiDB-lite"/>
    </source>
</evidence>
<evidence type="ECO:0000313" key="19">
    <source>
        <dbReference type="EMBL" id="ESZ93409.1"/>
    </source>
</evidence>
<comment type="caution">
    <text evidence="19">The sequence shown here is derived from an EMBL/GenBank/DDBJ whole genome shotgun (WGS) entry which is preliminary data.</text>
</comment>
<keyword evidence="11 14" id="KW-1015">Disulfide bond</keyword>
<feature type="transmembrane region" description="Helical" evidence="16">
    <location>
        <begin position="295"/>
        <end position="315"/>
    </location>
</feature>
<evidence type="ECO:0000256" key="4">
    <source>
        <dbReference type="ARBA" id="ARBA00010031"/>
    </source>
</evidence>
<feature type="disulfide bond" evidence="14">
    <location>
        <begin position="58"/>
        <end position="91"/>
    </location>
</feature>
<keyword evidence="14" id="KW-0349">Heme</keyword>
<dbReference type="InterPro" id="IPR049326">
    <property type="entry name" value="Rhodopsin_dom_fungi"/>
</dbReference>
<feature type="domain" description="CFEM" evidence="18">
    <location>
        <begin position="8"/>
        <end position="118"/>
    </location>
</feature>
<feature type="transmembrane region" description="Helical" evidence="16">
    <location>
        <begin position="256"/>
        <end position="275"/>
    </location>
</feature>
<evidence type="ECO:0000256" key="13">
    <source>
        <dbReference type="ARBA" id="ARBA00038359"/>
    </source>
</evidence>
<dbReference type="GO" id="GO:0046872">
    <property type="term" value="F:metal ion binding"/>
    <property type="evidence" value="ECO:0007669"/>
    <property type="project" value="UniProtKB-UniRule"/>
</dbReference>
<reference evidence="19 20" key="1">
    <citation type="journal article" date="2014" name="Genome Announc.">
        <title>Draft genome sequence of Sclerotinia borealis, a psychrophilic plant pathogenic fungus.</title>
        <authorList>
            <person name="Mardanov A.V."/>
            <person name="Beletsky A.V."/>
            <person name="Kadnikov V.V."/>
            <person name="Ignatov A.N."/>
            <person name="Ravin N.V."/>
        </authorList>
    </citation>
    <scope>NUCLEOTIDE SEQUENCE [LARGE SCALE GENOMIC DNA]</scope>
    <source>
        <strain evidence="20">F-4157</strain>
    </source>
</reference>
<keyword evidence="7 16" id="KW-0812">Transmembrane</keyword>
<feature type="compositionally biased region" description="Basic and acidic residues" evidence="15">
    <location>
        <begin position="469"/>
        <end position="490"/>
    </location>
</feature>
<evidence type="ECO:0000256" key="11">
    <source>
        <dbReference type="ARBA" id="ARBA00023157"/>
    </source>
</evidence>
<comment type="similarity">
    <text evidence="13">Belongs to the SAT4 family.</text>
</comment>
<feature type="transmembrane region" description="Helical" evidence="16">
    <location>
        <begin position="179"/>
        <end position="203"/>
    </location>
</feature>
<proteinExistence type="inferred from homology"/>
<feature type="chain" id="PRO_5004920383" description="CFEM domain-containing protein" evidence="17">
    <location>
        <begin position="20"/>
        <end position="524"/>
    </location>
</feature>
<sequence length="524" mass="58397">MKLFAWLSLLCAVLPVSIAAETLSLIDIIQALPKCAVTCLTTAIADSTCSLTDQQCICTNVPLNTQVDECVLGSCTVKETLTTKNVTSVACNAPVRDKRELYNWISNSFVIASWLSYVARIAARFTSDTEFWWDDYMATVVMIAGIPSAVINVQGLTTNGLGKDIWTLTFQSISNMIRFFYAIELLYFAQVSFVKISILLFFLRLFPKRKIRRTIWATIVVNGMILIVFDVLAAFQCRPISFYWTRWDNEHAGVCLNINALGFTSAGVSIVMDIWMLILPMTQLYDLNLHWKKKIGVASMLGIGIIVTIVSILRLKSLILFSNTQNPTWDYVQVGYWSTIEICVGIICSSMPAMRLLLVRIFPRMSGSTNNSSNHSKSAGYDPSKRRPSVPKLSSRTSYPNRSSYAAGPGITMKKTFDVVSNHRGMAFDREIDEEEDGTELVSRLGTAGGGEDREIDEEDGAEMVGRLSTKEREMEMELEQKSSYDHLGDDLSPGLDLDQKSRKSSARSVNEGVLMSPRSPGWV</sequence>
<accession>W9CF66</accession>
<evidence type="ECO:0000256" key="10">
    <source>
        <dbReference type="ARBA" id="ARBA00023136"/>
    </source>
</evidence>
<feature type="disulfide bond" evidence="14">
    <location>
        <begin position="39"/>
        <end position="70"/>
    </location>
</feature>
<feature type="disulfide bond" evidence="14">
    <location>
        <begin position="35"/>
        <end position="75"/>
    </location>
</feature>
<dbReference type="SMART" id="SM00747">
    <property type="entry name" value="CFEM"/>
    <property type="match status" value="1"/>
</dbReference>
<evidence type="ECO:0000256" key="8">
    <source>
        <dbReference type="ARBA" id="ARBA00022729"/>
    </source>
</evidence>
<dbReference type="OrthoDB" id="2496787at2759"/>
<name>W9CF66_SCLBF</name>
<feature type="transmembrane region" description="Helical" evidence="16">
    <location>
        <begin position="215"/>
        <end position="236"/>
    </location>
</feature>
<evidence type="ECO:0000256" key="2">
    <source>
        <dbReference type="ARBA" id="ARBA00004589"/>
    </source>
</evidence>
<feature type="compositionally biased region" description="Polar residues" evidence="15">
    <location>
        <begin position="392"/>
        <end position="404"/>
    </location>
</feature>
<feature type="region of interest" description="Disordered" evidence="15">
    <location>
        <begin position="367"/>
        <end position="407"/>
    </location>
</feature>
<keyword evidence="6" id="KW-0325">Glycoprotein</keyword>
<dbReference type="STRING" id="1432307.W9CF66"/>
<evidence type="ECO:0000256" key="17">
    <source>
        <dbReference type="SAM" id="SignalP"/>
    </source>
</evidence>
<keyword evidence="14" id="KW-0408">Iron</keyword>
<dbReference type="HOGENOM" id="CLU_028200_6_3_1"/>
<dbReference type="GO" id="GO:0005576">
    <property type="term" value="C:extracellular region"/>
    <property type="evidence" value="ECO:0007669"/>
    <property type="project" value="UniProtKB-SubCell"/>
</dbReference>
<dbReference type="Pfam" id="PF20684">
    <property type="entry name" value="Fung_rhodopsin"/>
    <property type="match status" value="1"/>
</dbReference>
<evidence type="ECO:0000256" key="5">
    <source>
        <dbReference type="ARBA" id="ARBA00022525"/>
    </source>
</evidence>
<keyword evidence="5" id="KW-0964">Secreted</keyword>
<dbReference type="PANTHER" id="PTHR33048">
    <property type="entry name" value="PTH11-LIKE INTEGRAL MEMBRANE PROTEIN (AFU_ORTHOLOGUE AFUA_5G11245)"/>
    <property type="match status" value="1"/>
</dbReference>
<protein>
    <recommendedName>
        <fullName evidence="18">CFEM domain-containing protein</fullName>
    </recommendedName>
</protein>
<keyword evidence="14" id="KW-0479">Metal-binding</keyword>
<keyword evidence="6" id="KW-0336">GPI-anchor</keyword>
<feature type="region of interest" description="Disordered" evidence="15">
    <location>
        <begin position="468"/>
        <end position="524"/>
    </location>
</feature>
<evidence type="ECO:0000256" key="3">
    <source>
        <dbReference type="ARBA" id="ARBA00004613"/>
    </source>
</evidence>
<keyword evidence="12" id="KW-0449">Lipoprotein</keyword>
<dbReference type="Proteomes" id="UP000019487">
    <property type="component" value="Unassembled WGS sequence"/>
</dbReference>
<feature type="disulfide bond" evidence="14">
    <location>
        <begin position="49"/>
        <end position="56"/>
    </location>
</feature>
<evidence type="ECO:0000256" key="14">
    <source>
        <dbReference type="PROSITE-ProRule" id="PRU01356"/>
    </source>
</evidence>
<dbReference type="InterPro" id="IPR052337">
    <property type="entry name" value="SAT4-like"/>
</dbReference>
<keyword evidence="10 16" id="KW-0472">Membrane</keyword>
<dbReference type="PROSITE" id="PS52012">
    <property type="entry name" value="CFEM"/>
    <property type="match status" value="1"/>
</dbReference>
<dbReference type="PANTHER" id="PTHR33048:SF143">
    <property type="entry name" value="EXTRACELLULAR MEMBRANE PROTEIN CFEM DOMAIN-CONTAINING PROTEIN-RELATED"/>
    <property type="match status" value="1"/>
</dbReference>
<keyword evidence="20" id="KW-1185">Reference proteome</keyword>
<keyword evidence="9 16" id="KW-1133">Transmembrane helix</keyword>
<gene>
    <name evidence="19" type="ORF">SBOR_6202</name>
</gene>
<evidence type="ECO:0000256" key="9">
    <source>
        <dbReference type="ARBA" id="ARBA00022989"/>
    </source>
</evidence>
<dbReference type="AlphaFoldDB" id="W9CF66"/>
<feature type="binding site" description="axial binding residue" evidence="14">
    <location>
        <position position="53"/>
    </location>
    <ligand>
        <name>heme</name>
        <dbReference type="ChEBI" id="CHEBI:30413"/>
    </ligand>
    <ligandPart>
        <name>Fe</name>
        <dbReference type="ChEBI" id="CHEBI:18248"/>
    </ligandPart>
</feature>
<dbReference type="GO" id="GO:0098552">
    <property type="term" value="C:side of membrane"/>
    <property type="evidence" value="ECO:0007669"/>
    <property type="project" value="UniProtKB-KW"/>
</dbReference>
<dbReference type="Pfam" id="PF05730">
    <property type="entry name" value="CFEM"/>
    <property type="match status" value="1"/>
</dbReference>
<comment type="subcellular location">
    <subcellularLocation>
        <location evidence="2">Membrane</location>
        <topology evidence="2">Lipid-anchor</topology>
        <topology evidence="2">GPI-anchor</topology>
    </subcellularLocation>
    <subcellularLocation>
        <location evidence="1">Membrane</location>
        <topology evidence="1">Multi-pass membrane protein</topology>
    </subcellularLocation>
    <subcellularLocation>
        <location evidence="3">Secreted</location>
    </subcellularLocation>
</comment>
<evidence type="ECO:0000256" key="1">
    <source>
        <dbReference type="ARBA" id="ARBA00004141"/>
    </source>
</evidence>
<evidence type="ECO:0000256" key="7">
    <source>
        <dbReference type="ARBA" id="ARBA00022692"/>
    </source>
</evidence>
<dbReference type="InterPro" id="IPR008427">
    <property type="entry name" value="Extracellular_membr_CFEM_dom"/>
</dbReference>
<evidence type="ECO:0000256" key="6">
    <source>
        <dbReference type="ARBA" id="ARBA00022622"/>
    </source>
</evidence>
<dbReference type="EMBL" id="AYSA01000321">
    <property type="protein sequence ID" value="ESZ93409.1"/>
    <property type="molecule type" value="Genomic_DNA"/>
</dbReference>
<evidence type="ECO:0000256" key="12">
    <source>
        <dbReference type="ARBA" id="ARBA00023288"/>
    </source>
</evidence>
<evidence type="ECO:0000256" key="16">
    <source>
        <dbReference type="SAM" id="Phobius"/>
    </source>
</evidence>
<feature type="signal peptide" evidence="17">
    <location>
        <begin position="1"/>
        <end position="19"/>
    </location>
</feature>